<gene>
    <name evidence="2" type="ORF">NMSP_1614</name>
</gene>
<evidence type="ECO:0000313" key="3">
    <source>
        <dbReference type="Proteomes" id="UP000249949"/>
    </source>
</evidence>
<keyword evidence="1" id="KW-1133">Transmembrane helix</keyword>
<protein>
    <submittedName>
        <fullName evidence="2">Uncharacterized protein</fullName>
    </submittedName>
</protein>
<dbReference type="Proteomes" id="UP000249949">
    <property type="component" value="Chromosome"/>
</dbReference>
<dbReference type="EMBL" id="CP021324">
    <property type="protein sequence ID" value="ARS65213.1"/>
    <property type="molecule type" value="Genomic_DNA"/>
</dbReference>
<keyword evidence="1" id="KW-0812">Transmembrane</keyword>
<dbReference type="OrthoDB" id="11280at2157"/>
<sequence>MIRFPKKKNDISTETMINTIWVSTFMGMIFSLPPLGIFLGIYFGTGNLVIGAVLGFGIHFVTLAFASKISKFLTQIMS</sequence>
<feature type="transmembrane region" description="Helical" evidence="1">
    <location>
        <begin position="20"/>
        <end position="42"/>
    </location>
</feature>
<reference evidence="2 3" key="1">
    <citation type="journal article" date="2017" name="Environ. Microbiol.">
        <title>Genome and epigenome of a novel marine Thaumarchaeota strain suggest viral infection, phosphorothioation DNA modification and multiple restriction systems.</title>
        <authorList>
            <person name="Ahlgren N.A."/>
            <person name="Chen Y."/>
            <person name="Needham D.M."/>
            <person name="Parada A.E."/>
            <person name="Sachdeva R."/>
            <person name="Trinh V."/>
            <person name="Chen T."/>
            <person name="Fuhrman J.A."/>
        </authorList>
    </citation>
    <scope>NUCLEOTIDE SEQUENCE [LARGE SCALE GENOMIC DNA]</scope>
    <source>
        <strain evidence="2 3">SPOT01</strain>
    </source>
</reference>
<organism evidence="2 3">
    <name type="scientific">Candidatus Nitrosomarinus catalinensis</name>
    <dbReference type="NCBI Taxonomy" id="1898749"/>
    <lineage>
        <taxon>Archaea</taxon>
        <taxon>Nitrososphaerota</taxon>
        <taxon>Nitrososphaeria</taxon>
        <taxon>Nitrosopumilales</taxon>
        <taxon>Nitrosopumilaceae</taxon>
        <taxon>Candidatus Nitrosomarinus</taxon>
    </lineage>
</organism>
<dbReference type="KEGG" id="nct:NMSP_1614"/>
<keyword evidence="1" id="KW-0472">Membrane</keyword>
<dbReference type="AlphaFoldDB" id="A0A2Z2HMP7"/>
<evidence type="ECO:0000313" key="2">
    <source>
        <dbReference type="EMBL" id="ARS65213.1"/>
    </source>
</evidence>
<proteinExistence type="predicted"/>
<accession>A0A2Z2HMP7</accession>
<evidence type="ECO:0000256" key="1">
    <source>
        <dbReference type="SAM" id="Phobius"/>
    </source>
</evidence>
<feature type="transmembrane region" description="Helical" evidence="1">
    <location>
        <begin position="48"/>
        <end position="67"/>
    </location>
</feature>
<keyword evidence="3" id="KW-1185">Reference proteome</keyword>
<dbReference type="RefSeq" id="WP_086908203.1">
    <property type="nucleotide sequence ID" value="NZ_CP021324.1"/>
</dbReference>
<name>A0A2Z2HMP7_9ARCH</name>
<dbReference type="GeneID" id="32902058"/>